<proteinExistence type="predicted"/>
<keyword evidence="2" id="KW-1185">Reference proteome</keyword>
<evidence type="ECO:0000313" key="1">
    <source>
        <dbReference type="EMBL" id="PSB53436.1"/>
    </source>
</evidence>
<dbReference type="AlphaFoldDB" id="A0A2T1G8F8"/>
<comment type="caution">
    <text evidence="1">The sequence shown here is derived from an EMBL/GenBank/DDBJ whole genome shotgun (WGS) entry which is preliminary data.</text>
</comment>
<dbReference type="OrthoDB" id="529608at2"/>
<dbReference type="Proteomes" id="UP000238937">
    <property type="component" value="Unassembled WGS sequence"/>
</dbReference>
<organism evidence="1 2">
    <name type="scientific">Chamaesiphon polymorphus CCALA 037</name>
    <dbReference type="NCBI Taxonomy" id="2107692"/>
    <lineage>
        <taxon>Bacteria</taxon>
        <taxon>Bacillati</taxon>
        <taxon>Cyanobacteriota</taxon>
        <taxon>Cyanophyceae</taxon>
        <taxon>Gomontiellales</taxon>
        <taxon>Chamaesiphonaceae</taxon>
        <taxon>Chamaesiphon</taxon>
    </lineage>
</organism>
<gene>
    <name evidence="1" type="ORF">C7B77_19565</name>
</gene>
<protein>
    <submittedName>
        <fullName evidence="1">Uncharacterized protein</fullName>
    </submittedName>
</protein>
<evidence type="ECO:0000313" key="2">
    <source>
        <dbReference type="Proteomes" id="UP000238937"/>
    </source>
</evidence>
<dbReference type="EMBL" id="PVWO01000300">
    <property type="protein sequence ID" value="PSB53436.1"/>
    <property type="molecule type" value="Genomic_DNA"/>
</dbReference>
<name>A0A2T1G8F8_9CYAN</name>
<reference evidence="1 2" key="1">
    <citation type="submission" date="2018-03" db="EMBL/GenBank/DDBJ databases">
        <title>The ancient ancestry and fast evolution of plastids.</title>
        <authorList>
            <person name="Moore K.R."/>
            <person name="Magnabosco C."/>
            <person name="Momper L."/>
            <person name="Gold D.A."/>
            <person name="Bosak T."/>
            <person name="Fournier G.P."/>
        </authorList>
    </citation>
    <scope>NUCLEOTIDE SEQUENCE [LARGE SCALE GENOMIC DNA]</scope>
    <source>
        <strain evidence="1 2">CCALA 037</strain>
    </source>
</reference>
<accession>A0A2T1G8F8</accession>
<sequence>MSKMVTNLEVRFLLALWDLGGADIRKGLVNSRFSGKTAVATAACTSLIEAGAINNSADSRFLTLTERGKVLLASSLAEDKFEFEAQIGAKTANALLKWFRSKAAVNQQSLTNNRQGAAITTYSEFKEMALSSYDRLNSEFNFDRLVPIYRMRRDLGDRVSRTSFNEWLLKMQADGILQLLEGTVEDSAPDKLEDSVMTKVSGLRCYAKRLYT</sequence>